<dbReference type="OMA" id="CIVIKFL"/>
<accession>A0A1G4MI36</accession>
<dbReference type="EMBL" id="LT598486">
    <property type="protein sequence ID" value="SCW03540.1"/>
    <property type="molecule type" value="Genomic_DNA"/>
</dbReference>
<organism evidence="1 2">
    <name type="scientific">Lachancea fermentati</name>
    <name type="common">Zygosaccharomyces fermentati</name>
    <dbReference type="NCBI Taxonomy" id="4955"/>
    <lineage>
        <taxon>Eukaryota</taxon>
        <taxon>Fungi</taxon>
        <taxon>Dikarya</taxon>
        <taxon>Ascomycota</taxon>
        <taxon>Saccharomycotina</taxon>
        <taxon>Saccharomycetes</taxon>
        <taxon>Saccharomycetales</taxon>
        <taxon>Saccharomycetaceae</taxon>
        <taxon>Lachancea</taxon>
    </lineage>
</organism>
<gene>
    <name evidence="1" type="ORF">LAFE_0G12728G</name>
</gene>
<name>A0A1G4MI36_LACFM</name>
<reference evidence="1 2" key="1">
    <citation type="submission" date="2016-03" db="EMBL/GenBank/DDBJ databases">
        <authorList>
            <person name="Devillers H."/>
        </authorList>
    </citation>
    <scope>NUCLEOTIDE SEQUENCE [LARGE SCALE GENOMIC DNA]</scope>
    <source>
        <strain evidence="1">CBS 6772</strain>
    </source>
</reference>
<evidence type="ECO:0000313" key="2">
    <source>
        <dbReference type="Proteomes" id="UP000190831"/>
    </source>
</evidence>
<sequence length="273" mass="31516">MRGEEDPSVASPSLYDARTFSDRPRAESHWHSPALENVSLLSQNVRLKQMKMLNKFMARSFVTGLLLRFKDLLEADPSRELSWNDQEATPSHRTTNKRDSLCTFLEVLMSRTKATKLQFKQMCVICIKFLSSCSAQNNFMAHLKFDLRKLMLASLAFTYGNRLTHTFELFAKCSGLQEEEINNCCSVVRKVLNRRPYGRRWQNAPSQVDSNPLSSLYSRIDEKRVNFGISVDHRSHYGFDDKDGQCYGYVLPGELEQFNNMSRDLICEHFMVG</sequence>
<evidence type="ECO:0000313" key="1">
    <source>
        <dbReference type="EMBL" id="SCW03540.1"/>
    </source>
</evidence>
<dbReference type="AlphaFoldDB" id="A0A1G4MI36"/>
<proteinExistence type="predicted"/>
<dbReference type="Proteomes" id="UP000190831">
    <property type="component" value="Chromosome G"/>
</dbReference>
<dbReference type="OrthoDB" id="4069919at2759"/>
<keyword evidence="2" id="KW-1185">Reference proteome</keyword>
<protein>
    <submittedName>
        <fullName evidence="1">LAFE_0G12728g1_1</fullName>
    </submittedName>
</protein>